<sequence length="453" mass="51391">MTEKWEGTDNGWRDFKDMPNDLHVLFLEGYCQVPWMQNSYQKYKSFDGNNRFVQLHSFRVWCTDPSYLDHEDIPPDAFGVKRGQQEIESGKYHAIVVLDYSNPEIREQFEKDFGRLLQAFAAAGGVVAFPSSEGLIVSTLAKLFDVEWKLASYYRTTWGPCLSVNERNINYSFGNGNYARRITKEYSAKGVTMKSVPYHERCFGLTDTSKTQSPVPFRSGKDISAKQEDEKYEAVVAMHDYGEGVIAYFGDVNAEDHTIELVAAFVESRSPRLPIDCFSELDQSVFTAISRLKEEGNAFFKEGMIDEALLSYKLALEKFGHKIGTHGPQRECHIALWSNLTLMYMKKEDFHQAESSALKALELEWDHSICSYNLAKARLNISRTTRGGDLVRLHEARRNLISAERGNATRKLLCSITDEIERLEKKKRGRFGAGIAAGFATAMSGKSTTRQTS</sequence>
<dbReference type="InParanoid" id="A0A1Z5JKB0"/>
<dbReference type="SUPFAM" id="SSF48452">
    <property type="entry name" value="TPR-like"/>
    <property type="match status" value="1"/>
</dbReference>
<reference evidence="1 2" key="1">
    <citation type="journal article" date="2015" name="Plant Cell">
        <title>Oil accumulation by the oleaginous diatom Fistulifera solaris as revealed by the genome and transcriptome.</title>
        <authorList>
            <person name="Tanaka T."/>
            <person name="Maeda Y."/>
            <person name="Veluchamy A."/>
            <person name="Tanaka M."/>
            <person name="Abida H."/>
            <person name="Marechal E."/>
            <person name="Bowler C."/>
            <person name="Muto M."/>
            <person name="Sunaga Y."/>
            <person name="Tanaka M."/>
            <person name="Yoshino T."/>
            <person name="Taniguchi T."/>
            <person name="Fukuda Y."/>
            <person name="Nemoto M."/>
            <person name="Matsumoto M."/>
            <person name="Wong P.S."/>
            <person name="Aburatani S."/>
            <person name="Fujibuchi W."/>
        </authorList>
    </citation>
    <scope>NUCLEOTIDE SEQUENCE [LARGE SCALE GENOMIC DNA]</scope>
    <source>
        <strain evidence="1 2">JPCC DA0580</strain>
    </source>
</reference>
<dbReference type="OrthoDB" id="45756at2759"/>
<evidence type="ECO:0000313" key="2">
    <source>
        <dbReference type="Proteomes" id="UP000198406"/>
    </source>
</evidence>
<dbReference type="Proteomes" id="UP000198406">
    <property type="component" value="Unassembled WGS sequence"/>
</dbReference>
<name>A0A1Z5JKB0_FISSO</name>
<accession>A0A1Z5JKB0</accession>
<dbReference type="EMBL" id="BDSP01000080">
    <property type="protein sequence ID" value="GAX14414.1"/>
    <property type="molecule type" value="Genomic_DNA"/>
</dbReference>
<protein>
    <submittedName>
        <fullName evidence="1">Uncharacterized protein</fullName>
    </submittedName>
</protein>
<dbReference type="InterPro" id="IPR011990">
    <property type="entry name" value="TPR-like_helical_dom_sf"/>
</dbReference>
<dbReference type="InterPro" id="IPR019734">
    <property type="entry name" value="TPR_rpt"/>
</dbReference>
<dbReference type="AlphaFoldDB" id="A0A1Z5JKB0"/>
<organism evidence="1 2">
    <name type="scientific">Fistulifera solaris</name>
    <name type="common">Oleaginous diatom</name>
    <dbReference type="NCBI Taxonomy" id="1519565"/>
    <lineage>
        <taxon>Eukaryota</taxon>
        <taxon>Sar</taxon>
        <taxon>Stramenopiles</taxon>
        <taxon>Ochrophyta</taxon>
        <taxon>Bacillariophyta</taxon>
        <taxon>Bacillariophyceae</taxon>
        <taxon>Bacillariophycidae</taxon>
        <taxon>Naviculales</taxon>
        <taxon>Naviculaceae</taxon>
        <taxon>Fistulifera</taxon>
    </lineage>
</organism>
<dbReference type="Gene3D" id="1.25.40.10">
    <property type="entry name" value="Tetratricopeptide repeat domain"/>
    <property type="match status" value="1"/>
</dbReference>
<dbReference type="SMART" id="SM00028">
    <property type="entry name" value="TPR"/>
    <property type="match status" value="2"/>
</dbReference>
<comment type="caution">
    <text evidence="1">The sequence shown here is derived from an EMBL/GenBank/DDBJ whole genome shotgun (WGS) entry which is preliminary data.</text>
</comment>
<keyword evidence="2" id="KW-1185">Reference proteome</keyword>
<proteinExistence type="predicted"/>
<gene>
    <name evidence="1" type="ORF">FisN_11Hu127</name>
</gene>
<evidence type="ECO:0000313" key="1">
    <source>
        <dbReference type="EMBL" id="GAX14414.1"/>
    </source>
</evidence>